<keyword evidence="4 5" id="KW-0472">Membrane</keyword>
<dbReference type="InterPro" id="IPR005135">
    <property type="entry name" value="Endo/exonuclease/phosphatase"/>
</dbReference>
<dbReference type="Pfam" id="PF14529">
    <property type="entry name" value="Exo_endo_phos_2"/>
    <property type="match status" value="1"/>
</dbReference>
<evidence type="ECO:0000259" key="6">
    <source>
        <dbReference type="Pfam" id="PF14529"/>
    </source>
</evidence>
<evidence type="ECO:0000256" key="5">
    <source>
        <dbReference type="SAM" id="Phobius"/>
    </source>
</evidence>
<dbReference type="Gene3D" id="1.20.140.150">
    <property type="match status" value="1"/>
</dbReference>
<dbReference type="InterPro" id="IPR004031">
    <property type="entry name" value="PMP22/EMP/MP20/Claudin"/>
</dbReference>
<dbReference type="GO" id="GO:0016020">
    <property type="term" value="C:membrane"/>
    <property type="evidence" value="ECO:0007669"/>
    <property type="project" value="UniProtKB-SubCell"/>
</dbReference>
<sequence length="427" mass="48212">MDRYRQIHFGFRIPMVTLPIGCLFQLISLASPYWIKIKISSLIQSVDIHLGLWRACFALNNAKPECSSDMSDNPDWFRATQACAILGLIFAVVAMVSLYLKNCSSFQNKALGLLAMVSSFAAVDKTVKAESERLNRMSDTRTIVGSLKSKTDLINSKLKDLDTQVESACQTYSSLSVSVSDIRKRLVNAEKELKTVNKNQKTYSEIVKKVTLRSKKLTKSTKQVKQMMKGADDNCHQLFNFNIRGGVAFLVSKRLQPFVEVLDIPSNRITEIELNIPDTPNIYLISVYLPAVTQSYELFSKEVEILIDVYNIYSTMGTVVLMGDFNCKIEGPRYTLDYDKRSDSFRSFMQECNLRSLHLETNGNGPVCTFQSYQGEPKTAIDHIIVSIENITICSKIQVPDEHMFNTSDHKPIRCSFALSDNTNFVS</sequence>
<dbReference type="Gene3D" id="3.60.10.10">
    <property type="entry name" value="Endonuclease/exonuclease/phosphatase"/>
    <property type="match status" value="1"/>
</dbReference>
<dbReference type="Proteomes" id="UP000596742">
    <property type="component" value="Unassembled WGS sequence"/>
</dbReference>
<proteinExistence type="predicted"/>
<keyword evidence="3 5" id="KW-1133">Transmembrane helix</keyword>
<keyword evidence="8" id="KW-1185">Reference proteome</keyword>
<evidence type="ECO:0000256" key="1">
    <source>
        <dbReference type="ARBA" id="ARBA00004141"/>
    </source>
</evidence>
<feature type="transmembrane region" description="Helical" evidence="5">
    <location>
        <begin position="12"/>
        <end position="35"/>
    </location>
</feature>
<keyword evidence="2 5" id="KW-0812">Transmembrane</keyword>
<dbReference type="GO" id="GO:0003824">
    <property type="term" value="F:catalytic activity"/>
    <property type="evidence" value="ECO:0007669"/>
    <property type="project" value="InterPro"/>
</dbReference>
<dbReference type="Pfam" id="PF00822">
    <property type="entry name" value="PMP22_Claudin"/>
    <property type="match status" value="1"/>
</dbReference>
<feature type="domain" description="Endonuclease/exonuclease/phosphatase" evidence="6">
    <location>
        <begin position="282"/>
        <end position="413"/>
    </location>
</feature>
<comment type="caution">
    <text evidence="7">The sequence shown here is derived from an EMBL/GenBank/DDBJ whole genome shotgun (WGS) entry which is preliminary data.</text>
</comment>
<dbReference type="AlphaFoldDB" id="A0A8B6BHA2"/>
<evidence type="ECO:0000256" key="2">
    <source>
        <dbReference type="ARBA" id="ARBA00022692"/>
    </source>
</evidence>
<protein>
    <recommendedName>
        <fullName evidence="6">Endonuclease/exonuclease/phosphatase domain-containing protein</fullName>
    </recommendedName>
</protein>
<comment type="subcellular location">
    <subcellularLocation>
        <location evidence="1">Membrane</location>
        <topology evidence="1">Multi-pass membrane protein</topology>
    </subcellularLocation>
</comment>
<dbReference type="SUPFAM" id="SSF56219">
    <property type="entry name" value="DNase I-like"/>
    <property type="match status" value="1"/>
</dbReference>
<dbReference type="EMBL" id="UYJE01000172">
    <property type="protein sequence ID" value="VDH90715.1"/>
    <property type="molecule type" value="Genomic_DNA"/>
</dbReference>
<evidence type="ECO:0000313" key="8">
    <source>
        <dbReference type="Proteomes" id="UP000596742"/>
    </source>
</evidence>
<evidence type="ECO:0000313" key="7">
    <source>
        <dbReference type="EMBL" id="VDH90715.1"/>
    </source>
</evidence>
<gene>
    <name evidence="7" type="ORF">MGAL_10B023389</name>
</gene>
<evidence type="ECO:0000256" key="3">
    <source>
        <dbReference type="ARBA" id="ARBA00022989"/>
    </source>
</evidence>
<dbReference type="OrthoDB" id="6111954at2759"/>
<accession>A0A8B6BHA2</accession>
<evidence type="ECO:0000256" key="4">
    <source>
        <dbReference type="ARBA" id="ARBA00023136"/>
    </source>
</evidence>
<name>A0A8B6BHA2_MYTGA</name>
<organism evidence="7 8">
    <name type="scientific">Mytilus galloprovincialis</name>
    <name type="common">Mediterranean mussel</name>
    <dbReference type="NCBI Taxonomy" id="29158"/>
    <lineage>
        <taxon>Eukaryota</taxon>
        <taxon>Metazoa</taxon>
        <taxon>Spiralia</taxon>
        <taxon>Lophotrochozoa</taxon>
        <taxon>Mollusca</taxon>
        <taxon>Bivalvia</taxon>
        <taxon>Autobranchia</taxon>
        <taxon>Pteriomorphia</taxon>
        <taxon>Mytilida</taxon>
        <taxon>Mytiloidea</taxon>
        <taxon>Mytilidae</taxon>
        <taxon>Mytilinae</taxon>
        <taxon>Mytilus</taxon>
    </lineage>
</organism>
<reference evidence="7" key="1">
    <citation type="submission" date="2018-11" db="EMBL/GenBank/DDBJ databases">
        <authorList>
            <person name="Alioto T."/>
            <person name="Alioto T."/>
        </authorList>
    </citation>
    <scope>NUCLEOTIDE SEQUENCE</scope>
</reference>
<feature type="transmembrane region" description="Helical" evidence="5">
    <location>
        <begin position="79"/>
        <end position="100"/>
    </location>
</feature>
<dbReference type="InterPro" id="IPR036691">
    <property type="entry name" value="Endo/exonu/phosph_ase_sf"/>
</dbReference>